<feature type="region of interest" description="Disordered" evidence="1">
    <location>
        <begin position="615"/>
        <end position="642"/>
    </location>
</feature>
<reference evidence="8 9" key="1">
    <citation type="submission" date="2019-02" db="EMBL/GenBank/DDBJ databases">
        <title>Deep-cultivation of Planctomycetes and their phenomic and genomic characterization uncovers novel biology.</title>
        <authorList>
            <person name="Wiegand S."/>
            <person name="Jogler M."/>
            <person name="Boedeker C."/>
            <person name="Pinto D."/>
            <person name="Vollmers J."/>
            <person name="Rivas-Marin E."/>
            <person name="Kohn T."/>
            <person name="Peeters S.H."/>
            <person name="Heuer A."/>
            <person name="Rast P."/>
            <person name="Oberbeckmann S."/>
            <person name="Bunk B."/>
            <person name="Jeske O."/>
            <person name="Meyerdierks A."/>
            <person name="Storesund J.E."/>
            <person name="Kallscheuer N."/>
            <person name="Luecker S."/>
            <person name="Lage O.M."/>
            <person name="Pohl T."/>
            <person name="Merkel B.J."/>
            <person name="Hornburger P."/>
            <person name="Mueller R.-W."/>
            <person name="Bruemmer F."/>
            <person name="Labrenz M."/>
            <person name="Spormann A.M."/>
            <person name="Op den Camp H."/>
            <person name="Overmann J."/>
            <person name="Amann R."/>
            <person name="Jetten M.S.M."/>
            <person name="Mascher T."/>
            <person name="Medema M.H."/>
            <person name="Devos D.P."/>
            <person name="Kaster A.-K."/>
            <person name="Ovreas L."/>
            <person name="Rohde M."/>
            <person name="Galperin M.Y."/>
            <person name="Jogler C."/>
        </authorList>
    </citation>
    <scope>NUCLEOTIDE SEQUENCE [LARGE SCALE GENOMIC DNA]</scope>
    <source>
        <strain evidence="8 9">ETA_A8</strain>
    </source>
</reference>
<feature type="chain" id="PRO_5021840621" description="DUF1592 domain-containing protein" evidence="2">
    <location>
        <begin position="26"/>
        <end position="773"/>
    </location>
</feature>
<name>A0A517Y8M3_9BACT</name>
<proteinExistence type="predicted"/>
<feature type="compositionally biased region" description="Polar residues" evidence="1">
    <location>
        <begin position="628"/>
        <end position="642"/>
    </location>
</feature>
<dbReference type="InterPro" id="IPR013042">
    <property type="entry name" value="DUF1592"/>
</dbReference>
<feature type="domain" description="DUF1595" evidence="7">
    <location>
        <begin position="367"/>
        <end position="427"/>
    </location>
</feature>
<evidence type="ECO:0000313" key="9">
    <source>
        <dbReference type="Proteomes" id="UP000315017"/>
    </source>
</evidence>
<dbReference type="KEGG" id="aagg:ETAA8_16310"/>
<feature type="domain" description="DUF1587" evidence="4">
    <location>
        <begin position="130"/>
        <end position="193"/>
    </location>
</feature>
<evidence type="ECO:0008006" key="10">
    <source>
        <dbReference type="Google" id="ProtNLM"/>
    </source>
</evidence>
<dbReference type="EMBL" id="CP036274">
    <property type="protein sequence ID" value="QDU26551.1"/>
    <property type="molecule type" value="Genomic_DNA"/>
</dbReference>
<feature type="domain" description="DUF1585" evidence="3">
    <location>
        <begin position="696"/>
        <end position="770"/>
    </location>
</feature>
<dbReference type="Pfam" id="PF07624">
    <property type="entry name" value="PSD2"/>
    <property type="match status" value="1"/>
</dbReference>
<evidence type="ECO:0000256" key="2">
    <source>
        <dbReference type="SAM" id="SignalP"/>
    </source>
</evidence>
<dbReference type="InterPro" id="IPR011478">
    <property type="entry name" value="DUF1585"/>
</dbReference>
<evidence type="ECO:0000313" key="8">
    <source>
        <dbReference type="EMBL" id="QDU26551.1"/>
    </source>
</evidence>
<dbReference type="InterPro" id="IPR013039">
    <property type="entry name" value="DUF1588"/>
</dbReference>
<evidence type="ECO:0000259" key="7">
    <source>
        <dbReference type="Pfam" id="PF07637"/>
    </source>
</evidence>
<evidence type="ECO:0000259" key="5">
    <source>
        <dbReference type="Pfam" id="PF07627"/>
    </source>
</evidence>
<feature type="domain" description="DUF1592" evidence="6">
    <location>
        <begin position="439"/>
        <end position="564"/>
    </location>
</feature>
<sequence precursor="true">MNQNLYGMAVLLLLGMRICSGTALAQEPDRSEQFVQETAPAFLTKHCLSCHSGKAAKGMTRLDDLLASDWADRYGTWTKVIEQVESRSMPPADKTQPAADEVDRFLTGLQPALKQRLLASTRVPPPTPLRRLNRVQYRNVIRDLFGVDTDPTTHLPADEIGYGFDNIGEHLMISPILMEQYLRMAKEIAAAVITTDPDDAAPVVARLEWPPARVRGPNDDTFGLEFTGKKLPWAPPGGKFLAHAFEIPDDDEYVIKVQALGENIGPKPLQLAVDIGGTEAFRVPVASSSLTWTKVRLRLPKGTADFTFRPIPEPVPKGEKAPKRGPILLERVLIARPSQTSDSTYPEPHRRVVVARPSKTRNVREAAEAIFEPLATRAYRRPPTREQVARLVAIVEQAHSGGQSFDQGVQLALQAMLCSPNFLFIAEAERGAGGPRPVDEFELANRLSFFLWNTMPDTELFDAARAGRLRKELDRHVDRMIGDARFEEFCRSFTHQWLKFARLKEFRPDPKNKRYADFEQVRDSAVRETELFFATVLREDLPLTTLIDAEFSLVNESLARFYGLPKVQADAGFQRVEVKGRGGLLTQASVLAATSFPTRTSPVVRGAWILENLLNAPPPPPPPDVPNLDSSNEAASKSKLSLRQQLEKHRSNARCAVCHNRIDPLGFALEGFDIIGKVRRVDDSGQPVDATAVLPSGEKVQGVEGLKKILVGPRKEQFLSCLTEKMMIYALGRGPDPADVRTIQATIDALARDQDRSRGLIRGIIASPAFNNR</sequence>
<dbReference type="InterPro" id="IPR013043">
    <property type="entry name" value="DUF1595"/>
</dbReference>
<dbReference type="RefSeq" id="WP_145087238.1">
    <property type="nucleotide sequence ID" value="NZ_CP036274.1"/>
</dbReference>
<dbReference type="Proteomes" id="UP000315017">
    <property type="component" value="Chromosome"/>
</dbReference>
<protein>
    <recommendedName>
        <fullName evidence="10">DUF1592 domain-containing protein</fullName>
    </recommendedName>
</protein>
<evidence type="ECO:0000259" key="4">
    <source>
        <dbReference type="Pfam" id="PF07626"/>
    </source>
</evidence>
<dbReference type="Pfam" id="PF07637">
    <property type="entry name" value="PSD5"/>
    <property type="match status" value="1"/>
</dbReference>
<accession>A0A517Y8M3</accession>
<dbReference type="Pfam" id="PF07626">
    <property type="entry name" value="PSD3"/>
    <property type="match status" value="1"/>
</dbReference>
<evidence type="ECO:0000259" key="3">
    <source>
        <dbReference type="Pfam" id="PF07624"/>
    </source>
</evidence>
<organism evidence="8 9">
    <name type="scientific">Anatilimnocola aggregata</name>
    <dbReference type="NCBI Taxonomy" id="2528021"/>
    <lineage>
        <taxon>Bacteria</taxon>
        <taxon>Pseudomonadati</taxon>
        <taxon>Planctomycetota</taxon>
        <taxon>Planctomycetia</taxon>
        <taxon>Pirellulales</taxon>
        <taxon>Pirellulaceae</taxon>
        <taxon>Anatilimnocola</taxon>
    </lineage>
</organism>
<evidence type="ECO:0000256" key="1">
    <source>
        <dbReference type="SAM" id="MobiDB-lite"/>
    </source>
</evidence>
<feature type="compositionally biased region" description="Pro residues" evidence="1">
    <location>
        <begin position="616"/>
        <end position="625"/>
    </location>
</feature>
<dbReference type="Pfam" id="PF07627">
    <property type="entry name" value="PSCyt3"/>
    <property type="match status" value="1"/>
</dbReference>
<dbReference type="OrthoDB" id="175242at2"/>
<keyword evidence="9" id="KW-1185">Reference proteome</keyword>
<dbReference type="Pfam" id="PF07631">
    <property type="entry name" value="PSD4"/>
    <property type="match status" value="1"/>
</dbReference>
<dbReference type="InterPro" id="IPR013036">
    <property type="entry name" value="DUF1587"/>
</dbReference>
<feature type="domain" description="DUF1588" evidence="5">
    <location>
        <begin position="581"/>
        <end position="680"/>
    </location>
</feature>
<gene>
    <name evidence="8" type="ORF">ETAA8_16310</name>
</gene>
<feature type="signal peptide" evidence="2">
    <location>
        <begin position="1"/>
        <end position="25"/>
    </location>
</feature>
<keyword evidence="2" id="KW-0732">Signal</keyword>
<evidence type="ECO:0000259" key="6">
    <source>
        <dbReference type="Pfam" id="PF07631"/>
    </source>
</evidence>
<dbReference type="AlphaFoldDB" id="A0A517Y8M3"/>